<accession>A0A699H0N3</accession>
<reference evidence="2" key="1">
    <citation type="journal article" date="2019" name="Sci. Rep.">
        <title>Draft genome of Tanacetum cinerariifolium, the natural source of mosquito coil.</title>
        <authorList>
            <person name="Yamashiro T."/>
            <person name="Shiraishi A."/>
            <person name="Satake H."/>
            <person name="Nakayama K."/>
        </authorList>
    </citation>
    <scope>NUCLEOTIDE SEQUENCE</scope>
</reference>
<name>A0A699H0N3_TANCI</name>
<feature type="region of interest" description="Disordered" evidence="1">
    <location>
        <begin position="272"/>
        <end position="294"/>
    </location>
</feature>
<evidence type="ECO:0000256" key="1">
    <source>
        <dbReference type="SAM" id="MobiDB-lite"/>
    </source>
</evidence>
<sequence length="294" mass="33441">MWERVERLMRGTMKNKVDMETRYNNEFDQFVAKPGEALKLVNASRAKKLENSHDPLTLVEHTGSSSRNPSPYYVTHPSSVVDYVEDYQEDTFQNNSEDPLTSTMMLLSRAITQRYSNPTNNHLRTFSNTRNQAIVQADRVNIQSKNSSNDGRNTRRSYVQEEIIEGNNVRNDAENTKRTLRATSSGFVANVHCYNAVRKKLRNYVQIARIQLANIDYDAWPSHDSAFLSETAPSAVPTSLLFRKAPVDKVPVRRVRHQDLCAAYATNNRIASNRETGANDPSKSIPSVEFVRTP</sequence>
<gene>
    <name evidence="2" type="ORF">Tci_285743</name>
</gene>
<evidence type="ECO:0000313" key="2">
    <source>
        <dbReference type="EMBL" id="GEX13768.1"/>
    </source>
</evidence>
<dbReference type="AlphaFoldDB" id="A0A699H0N3"/>
<dbReference type="EMBL" id="BKCJ010091493">
    <property type="protein sequence ID" value="GEX13768.1"/>
    <property type="molecule type" value="Genomic_DNA"/>
</dbReference>
<comment type="caution">
    <text evidence="2">The sequence shown here is derived from an EMBL/GenBank/DDBJ whole genome shotgun (WGS) entry which is preliminary data.</text>
</comment>
<proteinExistence type="predicted"/>
<protein>
    <submittedName>
        <fullName evidence="2">Uncharacterized protein</fullName>
    </submittedName>
</protein>
<feature type="compositionally biased region" description="Polar residues" evidence="1">
    <location>
        <begin position="272"/>
        <end position="285"/>
    </location>
</feature>
<organism evidence="2">
    <name type="scientific">Tanacetum cinerariifolium</name>
    <name type="common">Dalmatian daisy</name>
    <name type="synonym">Chrysanthemum cinerariifolium</name>
    <dbReference type="NCBI Taxonomy" id="118510"/>
    <lineage>
        <taxon>Eukaryota</taxon>
        <taxon>Viridiplantae</taxon>
        <taxon>Streptophyta</taxon>
        <taxon>Embryophyta</taxon>
        <taxon>Tracheophyta</taxon>
        <taxon>Spermatophyta</taxon>
        <taxon>Magnoliopsida</taxon>
        <taxon>eudicotyledons</taxon>
        <taxon>Gunneridae</taxon>
        <taxon>Pentapetalae</taxon>
        <taxon>asterids</taxon>
        <taxon>campanulids</taxon>
        <taxon>Asterales</taxon>
        <taxon>Asteraceae</taxon>
        <taxon>Asteroideae</taxon>
        <taxon>Anthemideae</taxon>
        <taxon>Anthemidinae</taxon>
        <taxon>Tanacetum</taxon>
    </lineage>
</organism>